<keyword evidence="4" id="KW-1185">Reference proteome</keyword>
<organism evidence="3 4">
    <name type="scientific">Sunxiuqinia elliptica</name>
    <dbReference type="NCBI Taxonomy" id="655355"/>
    <lineage>
        <taxon>Bacteria</taxon>
        <taxon>Pseudomonadati</taxon>
        <taxon>Bacteroidota</taxon>
        <taxon>Bacteroidia</taxon>
        <taxon>Marinilabiliales</taxon>
        <taxon>Prolixibacteraceae</taxon>
        <taxon>Sunxiuqinia</taxon>
    </lineage>
</organism>
<dbReference type="InterPro" id="IPR011040">
    <property type="entry name" value="Sialidase"/>
</dbReference>
<gene>
    <name evidence="3" type="ORF">SAMN05216283_104204</name>
</gene>
<proteinExistence type="predicted"/>
<dbReference type="Pfam" id="PF13088">
    <property type="entry name" value="BNR_2"/>
    <property type="match status" value="1"/>
</dbReference>
<dbReference type="PANTHER" id="PTHR43752">
    <property type="entry name" value="BNR/ASP-BOX REPEAT FAMILY PROTEIN"/>
    <property type="match status" value="1"/>
</dbReference>
<dbReference type="CDD" id="cd15482">
    <property type="entry name" value="Sialidase_non-viral"/>
    <property type="match status" value="1"/>
</dbReference>
<evidence type="ECO:0000313" key="3">
    <source>
        <dbReference type="EMBL" id="SFF31859.1"/>
    </source>
</evidence>
<evidence type="ECO:0000313" key="4">
    <source>
        <dbReference type="Proteomes" id="UP000198964"/>
    </source>
</evidence>
<reference evidence="3 4" key="1">
    <citation type="submission" date="2016-10" db="EMBL/GenBank/DDBJ databases">
        <authorList>
            <person name="de Groot N.N."/>
        </authorList>
    </citation>
    <scope>NUCLEOTIDE SEQUENCE [LARGE SCALE GENOMIC DNA]</scope>
    <source>
        <strain evidence="3 4">CGMCC 1.9156</strain>
    </source>
</reference>
<dbReference type="EMBL" id="FONW01000004">
    <property type="protein sequence ID" value="SFF31859.1"/>
    <property type="molecule type" value="Genomic_DNA"/>
</dbReference>
<name>A0A1I2HPW1_9BACT</name>
<sequence>MKHLLILALLLTTFSGIAQSLFNSDQAIVKSEFIYQSADVPFPSCHASTIEQTDEGLIAAWFGGTAEKDPDVGIWVSRWTNGKWTNPKEVANGIQHKDLRYPTWNPVLFNTGNSIELFYKEGPNCSDWWGEVISSTDHGKSWSTPEHLPEEIWGPIKNKPVRLANGDLLCPSSTELTGWQVHMEITSDMGKTWERTKSLNDGKEVGAIQPTILIHPNGKLQALCRSQNKQILSTWSEDNGRSWTPLTPINLPNPNSGIDGVTLNDGTHVLIYNHVRPAESWGDRNILNLAVSKDGINWEAAVLLENDSDPDSEYSYPAVIQTRDGMIHITYTWNRKLIKHVVVDPKKLSTKPIKNGQWPNR</sequence>
<dbReference type="PANTHER" id="PTHR43752:SF2">
    <property type="entry name" value="BNR_ASP-BOX REPEAT FAMILY PROTEIN"/>
    <property type="match status" value="1"/>
</dbReference>
<feature type="signal peptide" evidence="1">
    <location>
        <begin position="1"/>
        <end position="18"/>
    </location>
</feature>
<protein>
    <submittedName>
        <fullName evidence="3">Predicted neuraminidase (Sialidase)</fullName>
    </submittedName>
</protein>
<feature type="chain" id="PRO_5011504133" evidence="1">
    <location>
        <begin position="19"/>
        <end position="361"/>
    </location>
</feature>
<dbReference type="InterPro" id="IPR036278">
    <property type="entry name" value="Sialidase_sf"/>
</dbReference>
<dbReference type="AlphaFoldDB" id="A0A1I2HPW1"/>
<dbReference type="Proteomes" id="UP000198964">
    <property type="component" value="Unassembled WGS sequence"/>
</dbReference>
<dbReference type="STRING" id="655355.SAMN05216283_104204"/>
<dbReference type="Gene3D" id="2.120.10.10">
    <property type="match status" value="1"/>
</dbReference>
<accession>A0A1I2HPW1</accession>
<dbReference type="RefSeq" id="WP_093919878.1">
    <property type="nucleotide sequence ID" value="NZ_FONW01000004.1"/>
</dbReference>
<evidence type="ECO:0000256" key="1">
    <source>
        <dbReference type="SAM" id="SignalP"/>
    </source>
</evidence>
<feature type="domain" description="Sialidase" evidence="2">
    <location>
        <begin position="57"/>
        <end position="329"/>
    </location>
</feature>
<dbReference type="SUPFAM" id="SSF50939">
    <property type="entry name" value="Sialidases"/>
    <property type="match status" value="1"/>
</dbReference>
<keyword evidence="1" id="KW-0732">Signal</keyword>
<evidence type="ECO:0000259" key="2">
    <source>
        <dbReference type="Pfam" id="PF13088"/>
    </source>
</evidence>